<dbReference type="RefSeq" id="WP_141277351.1">
    <property type="nucleotide sequence ID" value="NZ_BAAARZ010000091.1"/>
</dbReference>
<accession>A0A4Y3WIX5</accession>
<feature type="transmembrane region" description="Helical" evidence="1">
    <location>
        <begin position="178"/>
        <end position="199"/>
    </location>
</feature>
<evidence type="ECO:0000256" key="1">
    <source>
        <dbReference type="SAM" id="Phobius"/>
    </source>
</evidence>
<keyword evidence="3" id="KW-1185">Reference proteome</keyword>
<feature type="transmembrane region" description="Helical" evidence="1">
    <location>
        <begin position="145"/>
        <end position="166"/>
    </location>
</feature>
<evidence type="ECO:0000313" key="2">
    <source>
        <dbReference type="EMBL" id="GEC18734.1"/>
    </source>
</evidence>
<comment type="caution">
    <text evidence="2">The sequence shown here is derived from an EMBL/GenBank/DDBJ whole genome shotgun (WGS) entry which is preliminary data.</text>
</comment>
<reference evidence="2 3" key="1">
    <citation type="submission" date="2019-06" db="EMBL/GenBank/DDBJ databases">
        <title>Whole genome shotgun sequence of Pseudonocardia hydrocarbonoxydans NBRC 14498.</title>
        <authorList>
            <person name="Hosoyama A."/>
            <person name="Uohara A."/>
            <person name="Ohji S."/>
            <person name="Ichikawa N."/>
        </authorList>
    </citation>
    <scope>NUCLEOTIDE SEQUENCE [LARGE SCALE GENOMIC DNA]</scope>
    <source>
        <strain evidence="2 3">NBRC 14498</strain>
    </source>
</reference>
<feature type="transmembrane region" description="Helical" evidence="1">
    <location>
        <begin position="24"/>
        <end position="45"/>
    </location>
</feature>
<keyword evidence="1" id="KW-1133">Transmembrane helix</keyword>
<keyword evidence="1" id="KW-0812">Transmembrane</keyword>
<keyword evidence="1" id="KW-0472">Membrane</keyword>
<protein>
    <submittedName>
        <fullName evidence="2">Uncharacterized protein</fullName>
    </submittedName>
</protein>
<evidence type="ECO:0000313" key="3">
    <source>
        <dbReference type="Proteomes" id="UP000320338"/>
    </source>
</evidence>
<organism evidence="2 3">
    <name type="scientific">Pseudonocardia hydrocarbonoxydans</name>
    <dbReference type="NCBI Taxonomy" id="76726"/>
    <lineage>
        <taxon>Bacteria</taxon>
        <taxon>Bacillati</taxon>
        <taxon>Actinomycetota</taxon>
        <taxon>Actinomycetes</taxon>
        <taxon>Pseudonocardiales</taxon>
        <taxon>Pseudonocardiaceae</taxon>
        <taxon>Pseudonocardia</taxon>
    </lineage>
</organism>
<dbReference type="AlphaFoldDB" id="A0A4Y3WIX5"/>
<name>A0A4Y3WIX5_9PSEU</name>
<feature type="transmembrane region" description="Helical" evidence="1">
    <location>
        <begin position="115"/>
        <end position="136"/>
    </location>
</feature>
<proteinExistence type="predicted"/>
<dbReference type="EMBL" id="BJNG01000009">
    <property type="protein sequence ID" value="GEC18734.1"/>
    <property type="molecule type" value="Genomic_DNA"/>
</dbReference>
<gene>
    <name evidence="2" type="ORF">PHY01_10170</name>
</gene>
<feature type="transmembrane region" description="Helical" evidence="1">
    <location>
        <begin position="57"/>
        <end position="77"/>
    </location>
</feature>
<dbReference type="Proteomes" id="UP000320338">
    <property type="component" value="Unassembled WGS sequence"/>
</dbReference>
<sequence length="212" mass="20901">MNRPAGGVAIPRPAAPRAPARRGVAYVVAGGVAGLAWAAGLRGFMVEVAGAETTVGWLATFGGILLPGAVTGALLGRAEHLRRSGDDRFRRLLAAAPLAFVVANPYAFVTVVTEGGIGGAALAVPLFGIAGGYALAGRGRRAGRVAAGVVASIGILGWAAGAAVIGDRVPHLAPGTPRGAWVAVLYTASMAVLAMACAIPHRAADGPGAGTT</sequence>
<feature type="transmembrane region" description="Helical" evidence="1">
    <location>
        <begin position="89"/>
        <end position="109"/>
    </location>
</feature>
<dbReference type="OrthoDB" id="3825761at2"/>